<dbReference type="Proteomes" id="UP001218188">
    <property type="component" value="Unassembled WGS sequence"/>
</dbReference>
<keyword evidence="3" id="KW-0732">Signal</keyword>
<evidence type="ECO:0000256" key="3">
    <source>
        <dbReference type="RuleBase" id="RU361235"/>
    </source>
</evidence>
<reference evidence="5" key="1">
    <citation type="submission" date="2023-03" db="EMBL/GenBank/DDBJ databases">
        <title>Massive genome expansion in bonnet fungi (Mycena s.s.) driven by repeated elements and novel gene families across ecological guilds.</title>
        <authorList>
            <consortium name="Lawrence Berkeley National Laboratory"/>
            <person name="Harder C.B."/>
            <person name="Miyauchi S."/>
            <person name="Viragh M."/>
            <person name="Kuo A."/>
            <person name="Thoen E."/>
            <person name="Andreopoulos B."/>
            <person name="Lu D."/>
            <person name="Skrede I."/>
            <person name="Drula E."/>
            <person name="Henrissat B."/>
            <person name="Morin E."/>
            <person name="Kohler A."/>
            <person name="Barry K."/>
            <person name="LaButti K."/>
            <person name="Morin E."/>
            <person name="Salamov A."/>
            <person name="Lipzen A."/>
            <person name="Mereny Z."/>
            <person name="Hegedus B."/>
            <person name="Baldrian P."/>
            <person name="Stursova M."/>
            <person name="Weitz H."/>
            <person name="Taylor A."/>
            <person name="Grigoriev I.V."/>
            <person name="Nagy L.G."/>
            <person name="Martin F."/>
            <person name="Kauserud H."/>
        </authorList>
    </citation>
    <scope>NUCLEOTIDE SEQUENCE</scope>
    <source>
        <strain evidence="5">CBHHK200</strain>
    </source>
</reference>
<dbReference type="EC" id="3.1.1.-" evidence="3"/>
<evidence type="ECO:0000313" key="5">
    <source>
        <dbReference type="EMBL" id="KAJ7039385.1"/>
    </source>
</evidence>
<dbReference type="InterPro" id="IPR019826">
    <property type="entry name" value="Carboxylesterase_B_AS"/>
</dbReference>
<accession>A0AAD6T6M6</accession>
<evidence type="ECO:0000259" key="4">
    <source>
        <dbReference type="Pfam" id="PF00135"/>
    </source>
</evidence>
<feature type="chain" id="PRO_5041774735" description="Carboxylic ester hydrolase" evidence="3">
    <location>
        <begin position="20"/>
        <end position="528"/>
    </location>
</feature>
<feature type="signal peptide" evidence="3">
    <location>
        <begin position="1"/>
        <end position="19"/>
    </location>
</feature>
<sequence length="528" mass="56231">MALGGVLCLLLSTAAAVNAAILSTVTLDYGTFTGRTNTTNGIIYFQGVRYADPPVGDLRWRAPVSPPSTHLGNVNATALGLACIATTQSGPGATTGEDCLFGNVYIPIDTKATSKLPVLVYFHGGGFETGRSGDAPPENILGGSTEPLIFVTFEYRLGQFGFLAGTPVKQSGKLNAGLLDQRAALEWVGTYIRKFGGDPSRVTIWGQSAGAGSTMFHLIAEGGENKGLFRRAMGDSPPAIYLPKYTDTFIEDLFTQFAGLAGCGSSGNGPAIMACLRAAPTATIATAGKKTLANRTSALYPIGPVVDGTFLRERPVDAFRNRRFVHVPVFFGSNTNEGAHWSLTLPNPAANTSEPNATETTVYNFIAGQYPGFTQSSFKTAVKLYPLASYNHSFSLQGQQIYGEMRLICTALMVSGALADAGLRTYEYHYDNPTLGSNHAAELVAFYNGDEVFDAADETLVQAMRQYWTSFATSGVPVAKGAPLWKTNGGKGGPRLLLHPGHIAMEQVTSELTRRCEFWHGIASEIGI</sequence>
<dbReference type="InterPro" id="IPR050309">
    <property type="entry name" value="Type-B_Carboxylest/Lipase"/>
</dbReference>
<dbReference type="PROSITE" id="PS00122">
    <property type="entry name" value="CARBOXYLESTERASE_B_1"/>
    <property type="match status" value="1"/>
</dbReference>
<keyword evidence="2 3" id="KW-0378">Hydrolase</keyword>
<dbReference type="SUPFAM" id="SSF53474">
    <property type="entry name" value="alpha/beta-Hydrolases"/>
    <property type="match status" value="1"/>
</dbReference>
<organism evidence="5 6">
    <name type="scientific">Mycena alexandri</name>
    <dbReference type="NCBI Taxonomy" id="1745969"/>
    <lineage>
        <taxon>Eukaryota</taxon>
        <taxon>Fungi</taxon>
        <taxon>Dikarya</taxon>
        <taxon>Basidiomycota</taxon>
        <taxon>Agaricomycotina</taxon>
        <taxon>Agaricomycetes</taxon>
        <taxon>Agaricomycetidae</taxon>
        <taxon>Agaricales</taxon>
        <taxon>Marasmiineae</taxon>
        <taxon>Mycenaceae</taxon>
        <taxon>Mycena</taxon>
    </lineage>
</organism>
<comment type="caution">
    <text evidence="5">The sequence shown here is derived from an EMBL/GenBank/DDBJ whole genome shotgun (WGS) entry which is preliminary data.</text>
</comment>
<dbReference type="GO" id="GO:0016787">
    <property type="term" value="F:hydrolase activity"/>
    <property type="evidence" value="ECO:0007669"/>
    <property type="project" value="UniProtKB-KW"/>
</dbReference>
<dbReference type="AlphaFoldDB" id="A0AAD6T6M6"/>
<dbReference type="InterPro" id="IPR002018">
    <property type="entry name" value="CarbesteraseB"/>
</dbReference>
<evidence type="ECO:0000256" key="2">
    <source>
        <dbReference type="ARBA" id="ARBA00022801"/>
    </source>
</evidence>
<proteinExistence type="inferred from homology"/>
<evidence type="ECO:0000256" key="1">
    <source>
        <dbReference type="ARBA" id="ARBA00005964"/>
    </source>
</evidence>
<evidence type="ECO:0000313" key="6">
    <source>
        <dbReference type="Proteomes" id="UP001218188"/>
    </source>
</evidence>
<keyword evidence="6" id="KW-1185">Reference proteome</keyword>
<dbReference type="EMBL" id="JARJCM010000027">
    <property type="protein sequence ID" value="KAJ7039385.1"/>
    <property type="molecule type" value="Genomic_DNA"/>
</dbReference>
<protein>
    <recommendedName>
        <fullName evidence="3">Carboxylic ester hydrolase</fullName>
        <ecNumber evidence="3">3.1.1.-</ecNumber>
    </recommendedName>
</protein>
<dbReference type="Gene3D" id="3.40.50.1820">
    <property type="entry name" value="alpha/beta hydrolase"/>
    <property type="match status" value="1"/>
</dbReference>
<dbReference type="Pfam" id="PF00135">
    <property type="entry name" value="COesterase"/>
    <property type="match status" value="1"/>
</dbReference>
<comment type="similarity">
    <text evidence="1 3">Belongs to the type-B carboxylesterase/lipase family.</text>
</comment>
<feature type="domain" description="Carboxylesterase type B" evidence="4">
    <location>
        <begin position="24"/>
        <end position="499"/>
    </location>
</feature>
<dbReference type="PANTHER" id="PTHR11559">
    <property type="entry name" value="CARBOXYLESTERASE"/>
    <property type="match status" value="1"/>
</dbReference>
<gene>
    <name evidence="5" type="ORF">C8F04DRAFT_1086634</name>
</gene>
<dbReference type="InterPro" id="IPR029058">
    <property type="entry name" value="AB_hydrolase_fold"/>
</dbReference>
<name>A0AAD6T6M6_9AGAR</name>